<reference evidence="2 3" key="1">
    <citation type="submission" date="2016-10" db="EMBL/GenBank/DDBJ databases">
        <authorList>
            <person name="de Groot N.N."/>
        </authorList>
    </citation>
    <scope>NUCLEOTIDE SEQUENCE [LARGE SCALE GENOMIC DNA]</scope>
    <source>
        <strain evidence="2 3">ATCC 43154</strain>
    </source>
</reference>
<feature type="region of interest" description="Disordered" evidence="1">
    <location>
        <begin position="1"/>
        <end position="72"/>
    </location>
</feature>
<gene>
    <name evidence="2" type="ORF">SAMN02982985_00692</name>
</gene>
<evidence type="ECO:0008006" key="4">
    <source>
        <dbReference type="Google" id="ProtNLM"/>
    </source>
</evidence>
<dbReference type="Proteomes" id="UP000199470">
    <property type="component" value="Unassembled WGS sequence"/>
</dbReference>
<dbReference type="RefSeq" id="WP_093383719.1">
    <property type="nucleotide sequence ID" value="NZ_FOTW01000005.1"/>
</dbReference>
<evidence type="ECO:0000313" key="3">
    <source>
        <dbReference type="Proteomes" id="UP000199470"/>
    </source>
</evidence>
<keyword evidence="3" id="KW-1185">Reference proteome</keyword>
<proteinExistence type="predicted"/>
<feature type="compositionally biased region" description="Low complexity" evidence="1">
    <location>
        <begin position="56"/>
        <end position="72"/>
    </location>
</feature>
<sequence>MSANQKDKGASGKQGPGGASKQSGSPGSGAGTQGGSHEQHVAAGQQSHKNDGNKQSGSPGSGAKSPGGNKNR</sequence>
<dbReference type="AlphaFoldDB" id="A0A1I4IR09"/>
<name>A0A1I4IR09_9BURK</name>
<feature type="compositionally biased region" description="Basic and acidic residues" evidence="1">
    <location>
        <begin position="1"/>
        <end position="10"/>
    </location>
</feature>
<protein>
    <recommendedName>
        <fullName evidence="4">Stress-induced acidophilic repeat motif-containing protein</fullName>
    </recommendedName>
</protein>
<accession>A0A1I4IR09</accession>
<evidence type="ECO:0000256" key="1">
    <source>
        <dbReference type="SAM" id="MobiDB-lite"/>
    </source>
</evidence>
<organism evidence="2 3">
    <name type="scientific">Rugamonas rubra</name>
    <dbReference type="NCBI Taxonomy" id="758825"/>
    <lineage>
        <taxon>Bacteria</taxon>
        <taxon>Pseudomonadati</taxon>
        <taxon>Pseudomonadota</taxon>
        <taxon>Betaproteobacteria</taxon>
        <taxon>Burkholderiales</taxon>
        <taxon>Oxalobacteraceae</taxon>
        <taxon>Telluria group</taxon>
        <taxon>Rugamonas</taxon>
    </lineage>
</organism>
<evidence type="ECO:0000313" key="2">
    <source>
        <dbReference type="EMBL" id="SFL56271.1"/>
    </source>
</evidence>
<dbReference type="EMBL" id="FOTW01000005">
    <property type="protein sequence ID" value="SFL56271.1"/>
    <property type="molecule type" value="Genomic_DNA"/>
</dbReference>